<keyword evidence="5" id="KW-0804">Transcription</keyword>
<protein>
    <submittedName>
        <fullName evidence="9">Fungal-specific transcription factor domain-containing protein</fullName>
    </submittedName>
</protein>
<evidence type="ECO:0000313" key="9">
    <source>
        <dbReference type="EMBL" id="KAL2845499.1"/>
    </source>
</evidence>
<dbReference type="Pfam" id="PF04082">
    <property type="entry name" value="Fungal_trans"/>
    <property type="match status" value="1"/>
</dbReference>
<dbReference type="PANTHER" id="PTHR47338">
    <property type="entry name" value="ZN(II)2CYS6 TRANSCRIPTION FACTOR (EUROFUNG)-RELATED"/>
    <property type="match status" value="1"/>
</dbReference>
<dbReference type="CDD" id="cd00067">
    <property type="entry name" value="GAL4"/>
    <property type="match status" value="1"/>
</dbReference>
<evidence type="ECO:0000256" key="7">
    <source>
        <dbReference type="SAM" id="MobiDB-lite"/>
    </source>
</evidence>
<dbReference type="SMART" id="SM00906">
    <property type="entry name" value="Fungal_trans"/>
    <property type="match status" value="1"/>
</dbReference>
<comment type="subcellular location">
    <subcellularLocation>
        <location evidence="1">Nucleus</location>
    </subcellularLocation>
</comment>
<dbReference type="Proteomes" id="UP001610446">
    <property type="component" value="Unassembled WGS sequence"/>
</dbReference>
<evidence type="ECO:0000256" key="3">
    <source>
        <dbReference type="ARBA" id="ARBA00023015"/>
    </source>
</evidence>
<feature type="region of interest" description="Disordered" evidence="7">
    <location>
        <begin position="1"/>
        <end position="32"/>
    </location>
</feature>
<sequence>MATQVWEIKDSGSSQPQQLPQQTKHRPRQSPGAACEECRRRKLRCDRKTPQCGVCASTGVVCKFNPLRTRGAKKKNLQQLQQRMTALEERLTITPEHNLVFPDRLLDLANNATTTDIAKLTSAPTAPEALSASTTSLDFHLPPSGPQPAGSDIPVLIREELDQLYFDRVHLFAPMIHQSRYVRWSQQRTKNEAKEALQYAMWTLAASSSAQFQQLAQALYDETRRMLDVLEVKGREIDTTDIEHLQACLLLATYEFIHSYDRRSWMRAGYAFRLVQLMRLFELDSPTSGLASFDWIELEEKRRTFWVAFCLDRFLSIRNRWPITLIEHLITTRLPAPESAFQSGQPVGMEYLADAISSNGPVLVSPFSELVIIATVCGRALVHHYQALVESNYNNSIRNFHDRHQWIHSTLIQRLDILAGTTSGMTEINNPVTLFTRMLGQTTILYLHHTLELSAYDFDTLEIASVIEYDEIALRAAQEMVSLTKMLSQPNSFKIHPFTPIPLSLCVDFFNASRDPTTTFYTKLQEIFQALQNVKVVNGLGGKILGILESSRRHTQGSQNSSSAMAIGNTPAYQS</sequence>
<dbReference type="PANTHER" id="PTHR47338:SF3">
    <property type="entry name" value="C6 FINGER DOMAIN TRANSCRIPTION FACTOR DBAA-RELATED"/>
    <property type="match status" value="1"/>
</dbReference>
<keyword evidence="6" id="KW-0539">Nucleus</keyword>
<dbReference type="SMART" id="SM00066">
    <property type="entry name" value="GAL4"/>
    <property type="match status" value="1"/>
</dbReference>
<feature type="region of interest" description="Disordered" evidence="7">
    <location>
        <begin position="555"/>
        <end position="575"/>
    </location>
</feature>
<dbReference type="Pfam" id="PF00172">
    <property type="entry name" value="Zn_clus"/>
    <property type="match status" value="1"/>
</dbReference>
<dbReference type="Gene3D" id="4.10.240.10">
    <property type="entry name" value="Zn(2)-C6 fungal-type DNA-binding domain"/>
    <property type="match status" value="1"/>
</dbReference>
<comment type="caution">
    <text evidence="9">The sequence shown here is derived from an EMBL/GenBank/DDBJ whole genome shotgun (WGS) entry which is preliminary data.</text>
</comment>
<feature type="domain" description="Zn(2)-C6 fungal-type" evidence="8">
    <location>
        <begin position="34"/>
        <end position="64"/>
    </location>
</feature>
<dbReference type="InterPro" id="IPR050815">
    <property type="entry name" value="TF_fung"/>
</dbReference>
<name>A0ABR4JZK5_9EURO</name>
<feature type="compositionally biased region" description="Low complexity" evidence="7">
    <location>
        <begin position="13"/>
        <end position="22"/>
    </location>
</feature>
<accession>A0ABR4JZK5</accession>
<keyword evidence="2" id="KW-0479">Metal-binding</keyword>
<reference evidence="9 10" key="1">
    <citation type="submission" date="2024-07" db="EMBL/GenBank/DDBJ databases">
        <title>Section-level genome sequencing and comparative genomics of Aspergillus sections Usti and Cavernicolus.</title>
        <authorList>
            <consortium name="Lawrence Berkeley National Laboratory"/>
            <person name="Nybo J.L."/>
            <person name="Vesth T.C."/>
            <person name="Theobald S."/>
            <person name="Frisvad J.C."/>
            <person name="Larsen T.O."/>
            <person name="Kjaerboelling I."/>
            <person name="Rothschild-Mancinelli K."/>
            <person name="Lyhne E.K."/>
            <person name="Kogle M.E."/>
            <person name="Barry K."/>
            <person name="Clum A."/>
            <person name="Na H."/>
            <person name="Ledsgaard L."/>
            <person name="Lin J."/>
            <person name="Lipzen A."/>
            <person name="Kuo A."/>
            <person name="Riley R."/>
            <person name="Mondo S."/>
            <person name="Labutti K."/>
            <person name="Haridas S."/>
            <person name="Pangalinan J."/>
            <person name="Salamov A.A."/>
            <person name="Simmons B.A."/>
            <person name="Magnuson J.K."/>
            <person name="Chen J."/>
            <person name="Drula E."/>
            <person name="Henrissat B."/>
            <person name="Wiebenga A."/>
            <person name="Lubbers R.J."/>
            <person name="Gomes A.C."/>
            <person name="Makela M.R."/>
            <person name="Stajich J."/>
            <person name="Grigoriev I.V."/>
            <person name="Mortensen U.H."/>
            <person name="De Vries R.P."/>
            <person name="Baker S.E."/>
            <person name="Andersen M.R."/>
        </authorList>
    </citation>
    <scope>NUCLEOTIDE SEQUENCE [LARGE SCALE GENOMIC DNA]</scope>
    <source>
        <strain evidence="9 10">CBS 123904</strain>
    </source>
</reference>
<dbReference type="InterPro" id="IPR007219">
    <property type="entry name" value="XnlR_reg_dom"/>
</dbReference>
<dbReference type="InterPro" id="IPR001138">
    <property type="entry name" value="Zn2Cys6_DnaBD"/>
</dbReference>
<keyword evidence="4" id="KW-0238">DNA-binding</keyword>
<dbReference type="EMBL" id="JBFXLU010000071">
    <property type="protein sequence ID" value="KAL2845499.1"/>
    <property type="molecule type" value="Genomic_DNA"/>
</dbReference>
<evidence type="ECO:0000259" key="8">
    <source>
        <dbReference type="PROSITE" id="PS50048"/>
    </source>
</evidence>
<keyword evidence="10" id="KW-1185">Reference proteome</keyword>
<organism evidence="9 10">
    <name type="scientific">Aspergillus pseudoustus</name>
    <dbReference type="NCBI Taxonomy" id="1810923"/>
    <lineage>
        <taxon>Eukaryota</taxon>
        <taxon>Fungi</taxon>
        <taxon>Dikarya</taxon>
        <taxon>Ascomycota</taxon>
        <taxon>Pezizomycotina</taxon>
        <taxon>Eurotiomycetes</taxon>
        <taxon>Eurotiomycetidae</taxon>
        <taxon>Eurotiales</taxon>
        <taxon>Aspergillaceae</taxon>
        <taxon>Aspergillus</taxon>
        <taxon>Aspergillus subgen. Nidulantes</taxon>
    </lineage>
</organism>
<keyword evidence="3" id="KW-0805">Transcription regulation</keyword>
<evidence type="ECO:0000313" key="10">
    <source>
        <dbReference type="Proteomes" id="UP001610446"/>
    </source>
</evidence>
<evidence type="ECO:0000256" key="5">
    <source>
        <dbReference type="ARBA" id="ARBA00023163"/>
    </source>
</evidence>
<evidence type="ECO:0000256" key="1">
    <source>
        <dbReference type="ARBA" id="ARBA00004123"/>
    </source>
</evidence>
<dbReference type="SUPFAM" id="SSF57701">
    <property type="entry name" value="Zn2/Cys6 DNA-binding domain"/>
    <property type="match status" value="1"/>
</dbReference>
<dbReference type="PROSITE" id="PS00463">
    <property type="entry name" value="ZN2_CY6_FUNGAL_1"/>
    <property type="match status" value="1"/>
</dbReference>
<evidence type="ECO:0000256" key="4">
    <source>
        <dbReference type="ARBA" id="ARBA00023125"/>
    </source>
</evidence>
<gene>
    <name evidence="9" type="ORF">BJY01DRAFT_181626</name>
</gene>
<dbReference type="PROSITE" id="PS50048">
    <property type="entry name" value="ZN2_CY6_FUNGAL_2"/>
    <property type="match status" value="1"/>
</dbReference>
<dbReference type="CDD" id="cd12148">
    <property type="entry name" value="fungal_TF_MHR"/>
    <property type="match status" value="1"/>
</dbReference>
<evidence type="ECO:0000256" key="2">
    <source>
        <dbReference type="ARBA" id="ARBA00022723"/>
    </source>
</evidence>
<dbReference type="InterPro" id="IPR036864">
    <property type="entry name" value="Zn2-C6_fun-type_DNA-bd_sf"/>
</dbReference>
<proteinExistence type="predicted"/>
<evidence type="ECO:0000256" key="6">
    <source>
        <dbReference type="ARBA" id="ARBA00023242"/>
    </source>
</evidence>